<dbReference type="Pfam" id="PF01498">
    <property type="entry name" value="HTH_Tnp_Tc3_2"/>
    <property type="match status" value="1"/>
</dbReference>
<protein>
    <recommendedName>
        <fullName evidence="1">Transposase Tc1-like domain-containing protein</fullName>
    </recommendedName>
</protein>
<dbReference type="Ensembl" id="ENSCCRT00000179714.1">
    <property type="protein sequence ID" value="ENSCCRP00000121329.1"/>
    <property type="gene ID" value="ENSCCRG00000073173.1"/>
</dbReference>
<dbReference type="AlphaFoldDB" id="A0A9J7YLT4"/>
<dbReference type="GO" id="GO:0006313">
    <property type="term" value="P:DNA transposition"/>
    <property type="evidence" value="ECO:0007669"/>
    <property type="project" value="InterPro"/>
</dbReference>
<keyword evidence="3" id="KW-1185">Reference proteome</keyword>
<feature type="domain" description="Transposase Tc1-like" evidence="1">
    <location>
        <begin position="46"/>
        <end position="103"/>
    </location>
</feature>
<dbReference type="GO" id="GO:0003677">
    <property type="term" value="F:DNA binding"/>
    <property type="evidence" value="ECO:0007669"/>
    <property type="project" value="InterPro"/>
</dbReference>
<dbReference type="InterPro" id="IPR002492">
    <property type="entry name" value="Transposase_Tc1-like"/>
</dbReference>
<evidence type="ECO:0000259" key="1">
    <source>
        <dbReference type="Pfam" id="PF01498"/>
    </source>
</evidence>
<organism evidence="2 3">
    <name type="scientific">Cyprinus carpio carpio</name>
    <dbReference type="NCBI Taxonomy" id="630221"/>
    <lineage>
        <taxon>Eukaryota</taxon>
        <taxon>Metazoa</taxon>
        <taxon>Chordata</taxon>
        <taxon>Craniata</taxon>
        <taxon>Vertebrata</taxon>
        <taxon>Euteleostomi</taxon>
        <taxon>Actinopterygii</taxon>
        <taxon>Neopterygii</taxon>
        <taxon>Teleostei</taxon>
        <taxon>Ostariophysi</taxon>
        <taxon>Cypriniformes</taxon>
        <taxon>Cyprinidae</taxon>
        <taxon>Cyprininae</taxon>
        <taxon>Cyprinus</taxon>
    </lineage>
</organism>
<accession>A0A9J7YLT4</accession>
<name>A0A9J7YLT4_CYPCA</name>
<dbReference type="GeneTree" id="ENSGT01140000282498"/>
<evidence type="ECO:0000313" key="3">
    <source>
        <dbReference type="Proteomes" id="UP001108240"/>
    </source>
</evidence>
<reference evidence="2" key="2">
    <citation type="submission" date="2025-09" db="UniProtKB">
        <authorList>
            <consortium name="Ensembl"/>
        </authorList>
    </citation>
    <scope>IDENTIFICATION</scope>
</reference>
<proteinExistence type="predicted"/>
<evidence type="ECO:0000313" key="2">
    <source>
        <dbReference type="Ensembl" id="ENSCCRP00000121329.1"/>
    </source>
</evidence>
<dbReference type="GO" id="GO:0015074">
    <property type="term" value="P:DNA integration"/>
    <property type="evidence" value="ECO:0007669"/>
    <property type="project" value="InterPro"/>
</dbReference>
<reference evidence="2" key="1">
    <citation type="submission" date="2025-08" db="UniProtKB">
        <authorList>
            <consortium name="Ensembl"/>
        </authorList>
    </citation>
    <scope>IDENTIFICATION</scope>
</reference>
<dbReference type="OMA" id="HALFCCI"/>
<sequence length="175" mass="20129">MTCISLERVIRLGTPRTIVRAIIHKWRKLGTVVNLPRSGWPTKITQRRLIQRVIKEPRTTSKELQALLASIKVSVHESTIRKRLGKNGIHGRVPRQKPFADQKEHKGLSHIFQNIDLILNIPKTFGQIFCGLFGMCVCRYMWHKTNTTFHKKNIILPVKHGGGSLMVWDCFADFP</sequence>
<dbReference type="Proteomes" id="UP001108240">
    <property type="component" value="Unplaced"/>
</dbReference>